<keyword evidence="3 5" id="KW-0238">DNA-binding</keyword>
<feature type="domain" description="HTH tetR-type" evidence="6">
    <location>
        <begin position="14"/>
        <end position="74"/>
    </location>
</feature>
<dbReference type="GO" id="GO:0046677">
    <property type="term" value="P:response to antibiotic"/>
    <property type="evidence" value="ECO:0007669"/>
    <property type="project" value="InterPro"/>
</dbReference>
<dbReference type="GO" id="GO:0045892">
    <property type="term" value="P:negative regulation of DNA-templated transcription"/>
    <property type="evidence" value="ECO:0007669"/>
    <property type="project" value="InterPro"/>
</dbReference>
<dbReference type="InterPro" id="IPR050109">
    <property type="entry name" value="HTH-type_TetR-like_transc_reg"/>
</dbReference>
<dbReference type="Proteomes" id="UP000286746">
    <property type="component" value="Unassembled WGS sequence"/>
</dbReference>
<feature type="DNA-binding region" description="H-T-H motif" evidence="5">
    <location>
        <begin position="37"/>
        <end position="56"/>
    </location>
</feature>
<evidence type="ECO:0000256" key="4">
    <source>
        <dbReference type="ARBA" id="ARBA00023163"/>
    </source>
</evidence>
<dbReference type="PRINTS" id="PR00400">
    <property type="entry name" value="TETREPRESSOR"/>
</dbReference>
<proteinExistence type="predicted"/>
<dbReference type="PANTHER" id="PTHR30055:SF151">
    <property type="entry name" value="TRANSCRIPTIONAL REGULATORY PROTEIN"/>
    <property type="match status" value="1"/>
</dbReference>
<evidence type="ECO:0000256" key="2">
    <source>
        <dbReference type="ARBA" id="ARBA00023015"/>
    </source>
</evidence>
<name>A0A401W4J7_STREY</name>
<gene>
    <name evidence="7" type="ORF">GKJPGBOP_03945</name>
</gene>
<reference evidence="7 8" key="1">
    <citation type="submission" date="2018-11" db="EMBL/GenBank/DDBJ databases">
        <title>Whole genome sequence of Streptomyces paromomycinus NBRC 15454(T).</title>
        <authorList>
            <person name="Komaki H."/>
            <person name="Tamura T."/>
        </authorList>
    </citation>
    <scope>NUCLEOTIDE SEQUENCE [LARGE SCALE GENOMIC DNA]</scope>
    <source>
        <strain evidence="7 8">NBRC 15454</strain>
    </source>
</reference>
<protein>
    <submittedName>
        <fullName evidence="7">TetR family transcriptional regulator</fullName>
    </submittedName>
</protein>
<evidence type="ECO:0000313" key="8">
    <source>
        <dbReference type="Proteomes" id="UP000286746"/>
    </source>
</evidence>
<dbReference type="EMBL" id="BHZD01000001">
    <property type="protein sequence ID" value="GCD44253.1"/>
    <property type="molecule type" value="Genomic_DNA"/>
</dbReference>
<evidence type="ECO:0000256" key="5">
    <source>
        <dbReference type="PROSITE-ProRule" id="PRU00335"/>
    </source>
</evidence>
<dbReference type="SUPFAM" id="SSF48498">
    <property type="entry name" value="Tetracyclin repressor-like, C-terminal domain"/>
    <property type="match status" value="1"/>
</dbReference>
<evidence type="ECO:0000259" key="6">
    <source>
        <dbReference type="PROSITE" id="PS50977"/>
    </source>
</evidence>
<sequence>MSSPSSPVRGRPARLDRARTLQTALDLLDESGLDALTMRRLADAMGVQAGALYRYFATKQDLLTAMAERMMESVAEATATDGGDWSERLAALARAERNALLAHRDGARVFAGTHATGASVLGFADAFVGVLREAGFADDAAARALYTVVNYTVGHTLEEQAAVQAQDGVPEGASVLRDAVTAGTYPHLSATLPTLTSTDFTGLFEFGLDLLIEGLRARHAPPARK</sequence>
<dbReference type="GO" id="GO:0003700">
    <property type="term" value="F:DNA-binding transcription factor activity"/>
    <property type="evidence" value="ECO:0007669"/>
    <property type="project" value="TreeGrafter"/>
</dbReference>
<comment type="caution">
    <text evidence="7">The sequence shown here is derived from an EMBL/GenBank/DDBJ whole genome shotgun (WGS) entry which is preliminary data.</text>
</comment>
<dbReference type="Pfam" id="PF00440">
    <property type="entry name" value="TetR_N"/>
    <property type="match status" value="1"/>
</dbReference>
<dbReference type="RefSeq" id="WP_125055169.1">
    <property type="nucleotide sequence ID" value="NZ_BHZD01000001.1"/>
</dbReference>
<keyword evidence="8" id="KW-1185">Reference proteome</keyword>
<dbReference type="PRINTS" id="PR00455">
    <property type="entry name" value="HTHTETR"/>
</dbReference>
<keyword evidence="2" id="KW-0805">Transcription regulation</keyword>
<dbReference type="InterPro" id="IPR036271">
    <property type="entry name" value="Tet_transcr_reg_TetR-rel_C_sf"/>
</dbReference>
<accession>A0A401W4J7</accession>
<dbReference type="AlphaFoldDB" id="A0A401W4J7"/>
<dbReference type="InterPro" id="IPR004111">
    <property type="entry name" value="Repressor_TetR_C"/>
</dbReference>
<dbReference type="Pfam" id="PF02909">
    <property type="entry name" value="TetR_C_1"/>
    <property type="match status" value="1"/>
</dbReference>
<dbReference type="Gene3D" id="1.10.10.60">
    <property type="entry name" value="Homeodomain-like"/>
    <property type="match status" value="1"/>
</dbReference>
<dbReference type="PROSITE" id="PS50977">
    <property type="entry name" value="HTH_TETR_2"/>
    <property type="match status" value="1"/>
</dbReference>
<dbReference type="InterPro" id="IPR003012">
    <property type="entry name" value="Tet_transcr_reg_TetR"/>
</dbReference>
<keyword evidence="1" id="KW-0678">Repressor</keyword>
<organism evidence="7 8">
    <name type="scientific">Streptomyces paromomycinus</name>
    <name type="common">Streptomyces rimosus subsp. paromomycinus</name>
    <dbReference type="NCBI Taxonomy" id="92743"/>
    <lineage>
        <taxon>Bacteria</taxon>
        <taxon>Bacillati</taxon>
        <taxon>Actinomycetota</taxon>
        <taxon>Actinomycetes</taxon>
        <taxon>Kitasatosporales</taxon>
        <taxon>Streptomycetaceae</taxon>
        <taxon>Streptomyces</taxon>
    </lineage>
</organism>
<dbReference type="Gene3D" id="1.10.357.10">
    <property type="entry name" value="Tetracycline Repressor, domain 2"/>
    <property type="match status" value="1"/>
</dbReference>
<dbReference type="InterPro" id="IPR001647">
    <property type="entry name" value="HTH_TetR"/>
</dbReference>
<evidence type="ECO:0000256" key="1">
    <source>
        <dbReference type="ARBA" id="ARBA00022491"/>
    </source>
</evidence>
<keyword evidence="4" id="KW-0804">Transcription</keyword>
<dbReference type="InterPro" id="IPR023772">
    <property type="entry name" value="DNA-bd_HTH_TetR-type_CS"/>
</dbReference>
<evidence type="ECO:0000256" key="3">
    <source>
        <dbReference type="ARBA" id="ARBA00023125"/>
    </source>
</evidence>
<evidence type="ECO:0000313" key="7">
    <source>
        <dbReference type="EMBL" id="GCD44253.1"/>
    </source>
</evidence>
<dbReference type="InterPro" id="IPR009057">
    <property type="entry name" value="Homeodomain-like_sf"/>
</dbReference>
<dbReference type="PROSITE" id="PS01081">
    <property type="entry name" value="HTH_TETR_1"/>
    <property type="match status" value="1"/>
</dbReference>
<dbReference type="PANTHER" id="PTHR30055">
    <property type="entry name" value="HTH-TYPE TRANSCRIPTIONAL REGULATOR RUTR"/>
    <property type="match status" value="1"/>
</dbReference>
<dbReference type="SUPFAM" id="SSF46689">
    <property type="entry name" value="Homeodomain-like"/>
    <property type="match status" value="1"/>
</dbReference>
<dbReference type="GO" id="GO:0000976">
    <property type="term" value="F:transcription cis-regulatory region binding"/>
    <property type="evidence" value="ECO:0007669"/>
    <property type="project" value="TreeGrafter"/>
</dbReference>